<protein>
    <recommendedName>
        <fullName evidence="4">Secreted protein</fullName>
    </recommendedName>
</protein>
<dbReference type="EMBL" id="BAABJV010000013">
    <property type="protein sequence ID" value="GAA4788348.1"/>
    <property type="molecule type" value="Genomic_DNA"/>
</dbReference>
<reference evidence="3" key="1">
    <citation type="journal article" date="2019" name="Int. J. Syst. Evol. Microbiol.">
        <title>The Global Catalogue of Microorganisms (GCM) 10K type strain sequencing project: providing services to taxonomists for standard genome sequencing and annotation.</title>
        <authorList>
            <consortium name="The Broad Institute Genomics Platform"/>
            <consortium name="The Broad Institute Genome Sequencing Center for Infectious Disease"/>
            <person name="Wu L."/>
            <person name="Ma J."/>
        </authorList>
    </citation>
    <scope>NUCLEOTIDE SEQUENCE [LARGE SCALE GENOMIC DNA]</scope>
    <source>
        <strain evidence="3">JCM 18324</strain>
    </source>
</reference>
<evidence type="ECO:0000313" key="3">
    <source>
        <dbReference type="Proteomes" id="UP001501147"/>
    </source>
</evidence>
<proteinExistence type="predicted"/>
<keyword evidence="3" id="KW-1185">Reference proteome</keyword>
<accession>A0ABP9AZ43</accession>
<gene>
    <name evidence="2" type="ORF">GCM10023329_44420</name>
</gene>
<evidence type="ECO:0008006" key="4">
    <source>
        <dbReference type="Google" id="ProtNLM"/>
    </source>
</evidence>
<comment type="caution">
    <text evidence="2">The sequence shown here is derived from an EMBL/GenBank/DDBJ whole genome shotgun (WGS) entry which is preliminary data.</text>
</comment>
<feature type="region of interest" description="Disordered" evidence="1">
    <location>
        <begin position="54"/>
        <end position="100"/>
    </location>
</feature>
<evidence type="ECO:0000256" key="1">
    <source>
        <dbReference type="SAM" id="MobiDB-lite"/>
    </source>
</evidence>
<feature type="compositionally biased region" description="Low complexity" evidence="1">
    <location>
        <begin position="54"/>
        <end position="70"/>
    </location>
</feature>
<dbReference type="Proteomes" id="UP001501147">
    <property type="component" value="Unassembled WGS sequence"/>
</dbReference>
<organism evidence="2 3">
    <name type="scientific">Streptomyces sanyensis</name>
    <dbReference type="NCBI Taxonomy" id="568869"/>
    <lineage>
        <taxon>Bacteria</taxon>
        <taxon>Bacillati</taxon>
        <taxon>Actinomycetota</taxon>
        <taxon>Actinomycetes</taxon>
        <taxon>Kitasatosporales</taxon>
        <taxon>Streptomycetaceae</taxon>
        <taxon>Streptomyces</taxon>
    </lineage>
</organism>
<name>A0ABP9AZ43_9ACTN</name>
<evidence type="ECO:0000313" key="2">
    <source>
        <dbReference type="EMBL" id="GAA4788348.1"/>
    </source>
</evidence>
<sequence length="100" mass="10106">MAAVAVVAEGSGAAWAGATAAPVTARAVRAIEASAVFRRMAEVLSVGMRRGLGRAWGRLRPPGGHLGPRPEQAGAPGEVTRSGGSSPWSRCGRTSRGTPS</sequence>